<accession>A0ABS4M6V7</accession>
<organism evidence="1 2">
    <name type="scientific">Streptomyces griseochromogenes</name>
    <dbReference type="NCBI Taxonomy" id="68214"/>
    <lineage>
        <taxon>Bacteria</taxon>
        <taxon>Bacillati</taxon>
        <taxon>Actinomycetota</taxon>
        <taxon>Actinomycetes</taxon>
        <taxon>Kitasatosporales</taxon>
        <taxon>Streptomycetaceae</taxon>
        <taxon>Streptomyces</taxon>
    </lineage>
</organism>
<sequence length="78" mass="8433">MGASLSPNAILTKGSVRAVHECLGSILGHASLPSPKNLCRNAWIRSVVQDVVWFILRSPTARPGQCVLGRQRRCLPGK</sequence>
<name>A0ABS4M6V7_9ACTN</name>
<comment type="caution">
    <text evidence="1">The sequence shown here is derived from an EMBL/GenBank/DDBJ whole genome shotgun (WGS) entry which is preliminary data.</text>
</comment>
<keyword evidence="2" id="KW-1185">Reference proteome</keyword>
<evidence type="ECO:0008006" key="3">
    <source>
        <dbReference type="Google" id="ProtNLM"/>
    </source>
</evidence>
<proteinExistence type="predicted"/>
<evidence type="ECO:0000313" key="1">
    <source>
        <dbReference type="EMBL" id="MBP2055388.1"/>
    </source>
</evidence>
<reference evidence="1 2" key="1">
    <citation type="submission" date="2021-03" db="EMBL/GenBank/DDBJ databases">
        <title>Genomic Encyclopedia of Type Strains, Phase IV (KMG-IV): sequencing the most valuable type-strain genomes for metagenomic binning, comparative biology and taxonomic classification.</title>
        <authorList>
            <person name="Goeker M."/>
        </authorList>
    </citation>
    <scope>NUCLEOTIDE SEQUENCE [LARGE SCALE GENOMIC DNA]</scope>
    <source>
        <strain evidence="1 2">DSM 40499</strain>
    </source>
</reference>
<gene>
    <name evidence="1" type="ORF">J2Z21_008402</name>
</gene>
<protein>
    <recommendedName>
        <fullName evidence="3">Transposase</fullName>
    </recommendedName>
</protein>
<dbReference type="Proteomes" id="UP001519309">
    <property type="component" value="Unassembled WGS sequence"/>
</dbReference>
<dbReference type="EMBL" id="JAGGLP010000029">
    <property type="protein sequence ID" value="MBP2055388.1"/>
    <property type="molecule type" value="Genomic_DNA"/>
</dbReference>
<evidence type="ECO:0000313" key="2">
    <source>
        <dbReference type="Proteomes" id="UP001519309"/>
    </source>
</evidence>